<feature type="compositionally biased region" description="Pro residues" evidence="9">
    <location>
        <begin position="328"/>
        <end position="338"/>
    </location>
</feature>
<feature type="compositionally biased region" description="Basic and acidic residues" evidence="9">
    <location>
        <begin position="100"/>
        <end position="113"/>
    </location>
</feature>
<dbReference type="GO" id="GO:0008270">
    <property type="term" value="F:zinc ion binding"/>
    <property type="evidence" value="ECO:0007669"/>
    <property type="project" value="UniProtKB-KW"/>
</dbReference>
<dbReference type="OrthoDB" id="6365676at2759"/>
<keyword evidence="12" id="KW-1185">Reference proteome</keyword>
<evidence type="ECO:0000256" key="4">
    <source>
        <dbReference type="ARBA" id="ARBA00022833"/>
    </source>
</evidence>
<dbReference type="PANTHER" id="PTHR46179">
    <property type="entry name" value="ZINC FINGER PROTEIN"/>
    <property type="match status" value="1"/>
</dbReference>
<name>A0A8H5D2G1_9AGAR</name>
<feature type="region of interest" description="Disordered" evidence="9">
    <location>
        <begin position="66"/>
        <end position="246"/>
    </location>
</feature>
<keyword evidence="3 8" id="KW-0863">Zinc-finger</keyword>
<dbReference type="EMBL" id="JAACJO010000011">
    <property type="protein sequence ID" value="KAF5352356.1"/>
    <property type="molecule type" value="Genomic_DNA"/>
</dbReference>
<proteinExistence type="predicted"/>
<evidence type="ECO:0000256" key="8">
    <source>
        <dbReference type="PROSITE-ProRule" id="PRU00042"/>
    </source>
</evidence>
<dbReference type="Proteomes" id="UP000559027">
    <property type="component" value="Unassembled WGS sequence"/>
</dbReference>
<dbReference type="GO" id="GO:0005634">
    <property type="term" value="C:nucleus"/>
    <property type="evidence" value="ECO:0007669"/>
    <property type="project" value="UniProtKB-SubCell"/>
</dbReference>
<dbReference type="Gene3D" id="3.30.160.60">
    <property type="entry name" value="Classic Zinc Finger"/>
    <property type="match status" value="2"/>
</dbReference>
<comment type="caution">
    <text evidence="11">The sequence shown here is derived from an EMBL/GenBank/DDBJ whole genome shotgun (WGS) entry which is preliminary data.</text>
</comment>
<dbReference type="PANTHER" id="PTHR46179:SF13">
    <property type="entry name" value="C2H2-TYPE DOMAIN-CONTAINING PROTEIN"/>
    <property type="match status" value="1"/>
</dbReference>
<evidence type="ECO:0000313" key="11">
    <source>
        <dbReference type="EMBL" id="KAF5352356.1"/>
    </source>
</evidence>
<evidence type="ECO:0000256" key="7">
    <source>
        <dbReference type="ARBA" id="ARBA00023242"/>
    </source>
</evidence>
<evidence type="ECO:0000259" key="10">
    <source>
        <dbReference type="PROSITE" id="PS50157"/>
    </source>
</evidence>
<evidence type="ECO:0000256" key="1">
    <source>
        <dbReference type="ARBA" id="ARBA00004123"/>
    </source>
</evidence>
<evidence type="ECO:0000256" key="6">
    <source>
        <dbReference type="ARBA" id="ARBA00023163"/>
    </source>
</evidence>
<evidence type="ECO:0000256" key="5">
    <source>
        <dbReference type="ARBA" id="ARBA00023015"/>
    </source>
</evidence>
<keyword evidence="2" id="KW-0479">Metal-binding</keyword>
<dbReference type="GO" id="GO:0006357">
    <property type="term" value="P:regulation of transcription by RNA polymerase II"/>
    <property type="evidence" value="ECO:0007669"/>
    <property type="project" value="TreeGrafter"/>
</dbReference>
<dbReference type="SUPFAM" id="SSF57667">
    <property type="entry name" value="beta-beta-alpha zinc fingers"/>
    <property type="match status" value="1"/>
</dbReference>
<evidence type="ECO:0000256" key="2">
    <source>
        <dbReference type="ARBA" id="ARBA00022723"/>
    </source>
</evidence>
<evidence type="ECO:0000256" key="9">
    <source>
        <dbReference type="SAM" id="MobiDB-lite"/>
    </source>
</evidence>
<dbReference type="AlphaFoldDB" id="A0A8H5D2G1"/>
<dbReference type="InterPro" id="IPR013087">
    <property type="entry name" value="Znf_C2H2_type"/>
</dbReference>
<keyword evidence="7" id="KW-0539">Nucleus</keyword>
<dbReference type="PROSITE" id="PS00028">
    <property type="entry name" value="ZINC_FINGER_C2H2_1"/>
    <property type="match status" value="2"/>
</dbReference>
<reference evidence="11 12" key="1">
    <citation type="journal article" date="2020" name="ISME J.">
        <title>Uncovering the hidden diversity of litter-decomposition mechanisms in mushroom-forming fungi.</title>
        <authorList>
            <person name="Floudas D."/>
            <person name="Bentzer J."/>
            <person name="Ahren D."/>
            <person name="Johansson T."/>
            <person name="Persson P."/>
            <person name="Tunlid A."/>
        </authorList>
    </citation>
    <scope>NUCLEOTIDE SEQUENCE [LARGE SCALE GENOMIC DNA]</scope>
    <source>
        <strain evidence="11 12">CBS 146.42</strain>
    </source>
</reference>
<organism evidence="11 12">
    <name type="scientific">Leucocoprinus leucothites</name>
    <dbReference type="NCBI Taxonomy" id="201217"/>
    <lineage>
        <taxon>Eukaryota</taxon>
        <taxon>Fungi</taxon>
        <taxon>Dikarya</taxon>
        <taxon>Basidiomycota</taxon>
        <taxon>Agaricomycotina</taxon>
        <taxon>Agaricomycetes</taxon>
        <taxon>Agaricomycetidae</taxon>
        <taxon>Agaricales</taxon>
        <taxon>Agaricineae</taxon>
        <taxon>Agaricaceae</taxon>
        <taxon>Leucocoprinus</taxon>
    </lineage>
</organism>
<feature type="domain" description="C2H2-type" evidence="10">
    <location>
        <begin position="285"/>
        <end position="314"/>
    </location>
</feature>
<gene>
    <name evidence="11" type="ORF">D9756_006186</name>
</gene>
<feature type="compositionally biased region" description="Basic residues" evidence="9">
    <location>
        <begin position="142"/>
        <end position="151"/>
    </location>
</feature>
<dbReference type="InterPro" id="IPR036236">
    <property type="entry name" value="Znf_C2H2_sf"/>
</dbReference>
<keyword evidence="6" id="KW-0804">Transcription</keyword>
<accession>A0A8H5D2G1</accession>
<dbReference type="InterPro" id="IPR051061">
    <property type="entry name" value="Zinc_finger_trans_reg"/>
</dbReference>
<sequence length="416" mass="46418">MHPSKVCIDLGAETRASSHPPLILLWILKLITRPCLQRFSQPRFLLLFYTPQALHLISMSLAHDPEPEMERGLQQNTPEPSYHSDREAQAPNNVSPDALEAEKPSAEMEDFSRPRTRSQTGTTVKRRLPEELNTPAPQRPAQSRKKPKAATKKSSSPTDAEDSQEGHRTESSLTDSRDVSQATTRSSSPLSLTPPLTFLESSTSPGYAPERRGPRSRATLPVPVPNLTKKSRGRRVPTQEAADAPPEVKDKRMYVCKVEGCGKCFHRGEHLKRHIRSIHTHEKPFMCTHPACGKFFNRHDNLLQHLKVHKQNNREENGNPLPILKLSPPSPSPSPEPEPAMDREADSSESEAEAPLPMGPPLKLTFPVVPVSYDSYMLPPRFEAPCESYSTNMAVSSLRTELPPHSPPISRVRDSL</sequence>
<keyword evidence="4" id="KW-0862">Zinc</keyword>
<feature type="domain" description="C2H2-type" evidence="10">
    <location>
        <begin position="254"/>
        <end position="284"/>
    </location>
</feature>
<evidence type="ECO:0000256" key="3">
    <source>
        <dbReference type="ARBA" id="ARBA00022771"/>
    </source>
</evidence>
<dbReference type="Pfam" id="PF00096">
    <property type="entry name" value="zf-C2H2"/>
    <property type="match status" value="2"/>
</dbReference>
<feature type="compositionally biased region" description="Basic and acidic residues" evidence="9">
    <location>
        <begin position="164"/>
        <end position="178"/>
    </location>
</feature>
<keyword evidence="5" id="KW-0805">Transcription regulation</keyword>
<dbReference type="PROSITE" id="PS50157">
    <property type="entry name" value="ZINC_FINGER_C2H2_2"/>
    <property type="match status" value="2"/>
</dbReference>
<comment type="subcellular location">
    <subcellularLocation>
        <location evidence="1">Nucleus</location>
    </subcellularLocation>
</comment>
<protein>
    <recommendedName>
        <fullName evidence="10">C2H2-type domain-containing protein</fullName>
    </recommendedName>
</protein>
<feature type="region of interest" description="Disordered" evidence="9">
    <location>
        <begin position="312"/>
        <end position="362"/>
    </location>
</feature>
<dbReference type="SMART" id="SM00355">
    <property type="entry name" value="ZnF_C2H2"/>
    <property type="match status" value="2"/>
</dbReference>
<feature type="compositionally biased region" description="Low complexity" evidence="9">
    <location>
        <begin position="183"/>
        <end position="205"/>
    </location>
</feature>
<evidence type="ECO:0000313" key="12">
    <source>
        <dbReference type="Proteomes" id="UP000559027"/>
    </source>
</evidence>